<name>A0A8E4ZER4_9CAUD</name>
<gene>
    <name evidence="1" type="ORF">Harreka1_58</name>
</gene>
<sequence>MNIDKALSHFKYKLTNSWKPTPTDIKAYNAILDYKEQQESHVLSQNESLAKLFIHQFILMCSTNLYTSEMALKSIDDILSKSVYDWTMTLKEQIPMMKFNSIGITKYPLETKDMLNMTLMQERSAKIIEEYPEELTEAINTEVKEDQICKWVAFEVNRIINKFDK</sequence>
<evidence type="ECO:0000313" key="1">
    <source>
        <dbReference type="EMBL" id="QQV90465.1"/>
    </source>
</evidence>
<evidence type="ECO:0000313" key="2">
    <source>
        <dbReference type="Proteomes" id="UP000693706"/>
    </source>
</evidence>
<keyword evidence="2" id="KW-1185">Reference proteome</keyword>
<accession>A0A8E4ZER4</accession>
<dbReference type="Proteomes" id="UP000693706">
    <property type="component" value="Segment"/>
</dbReference>
<dbReference type="EMBL" id="MT732457">
    <property type="protein sequence ID" value="QQV90465.1"/>
    <property type="molecule type" value="Genomic_DNA"/>
</dbReference>
<protein>
    <submittedName>
        <fullName evidence="1">Uncharacterized protein</fullName>
    </submittedName>
</protein>
<organism evidence="1 2">
    <name type="scientific">Olleya phage Harreka_1</name>
    <dbReference type="NCBI Taxonomy" id="2745673"/>
    <lineage>
        <taxon>Viruses</taxon>
        <taxon>Duplodnaviria</taxon>
        <taxon>Heunggongvirae</taxon>
        <taxon>Uroviricota</taxon>
        <taxon>Caudoviricetes</taxon>
        <taxon>Aggregaviridae</taxon>
        <taxon>Harrekavirus</taxon>
        <taxon>Harrekavirus harreka</taxon>
    </lineage>
</organism>
<proteinExistence type="predicted"/>
<reference evidence="1" key="1">
    <citation type="submission" date="2020-07" db="EMBL/GenBank/DDBJ databases">
        <title>Highly diverse flavobacterial phages as mortality factor during North Sea spring blooms.</title>
        <authorList>
            <person name="Bartlau N."/>
            <person name="Wichels A."/>
            <person name="Krohne G."/>
            <person name="Adriaenssens E.M."/>
            <person name="Heins A."/>
            <person name="Fuchs B.M."/>
            <person name="Amann R."/>
            <person name="Moraru C."/>
        </authorList>
    </citation>
    <scope>NUCLEOTIDE SEQUENCE</scope>
</reference>